<dbReference type="AlphaFoldDB" id="A6VGS1"/>
<organism evidence="4">
    <name type="scientific">Methanococcus maripaludis (strain C7 / ATCC BAA-1331)</name>
    <dbReference type="NCBI Taxonomy" id="426368"/>
    <lineage>
        <taxon>Archaea</taxon>
        <taxon>Methanobacteriati</taxon>
        <taxon>Methanobacteriota</taxon>
        <taxon>Methanomada group</taxon>
        <taxon>Methanococci</taxon>
        <taxon>Methanococcales</taxon>
        <taxon>Methanococcaceae</taxon>
        <taxon>Methanococcus</taxon>
    </lineage>
</organism>
<dbReference type="KEGG" id="mmz:MmarC7_0579"/>
<keyword evidence="1" id="KW-0547">Nucleotide-binding</keyword>
<dbReference type="GO" id="GO:0005525">
    <property type="term" value="F:GTP binding"/>
    <property type="evidence" value="ECO:0007669"/>
    <property type="project" value="UniProtKB-KW"/>
</dbReference>
<keyword evidence="2" id="KW-0342">GTP-binding</keyword>
<evidence type="ECO:0000313" key="4">
    <source>
        <dbReference type="EMBL" id="ABR65647.1"/>
    </source>
</evidence>
<dbReference type="InterPro" id="IPR050755">
    <property type="entry name" value="TRAFAC_YlqF/YawG_RiboMat"/>
</dbReference>
<name>A6VGS1_METM7</name>
<dbReference type="InterPro" id="IPR006073">
    <property type="entry name" value="GTP-bd"/>
</dbReference>
<sequence>MLNNSVKHLKIDNMENKIPMRRMVHKIIYECNIVLLVVDARDPETTRNRALEEYTIEKNKKLIYVINKSDLVPKKILEKWKDNFKSENPNSSVVFVSAKEKLGTKMLRDEIKAYLNSNNIKYGQVGIVGYPNVGKSSIINALTGKKSARSGLTAGLTVGEQWVKLTKDIKLLDSPGIIEPKDEDELVISGALRYEKADDIISPALKILQRIHTFDNTILNEYYGFEIGEEINIELLEKIGTKLNFLTKDGKIDIDRTSKSIIREFQNGKLNYHRMNLKKYEQKRTKNIDFITKYLQNFPFINDADQIISHLENIDELGTMNTRPVIGMKELDDAFVIISFSEKSRDTGRKKVEELARMSDIELYSLGGGRVGKHRIYIGVGEKIKNTI</sequence>
<evidence type="ECO:0000259" key="3">
    <source>
        <dbReference type="PROSITE" id="PS51721"/>
    </source>
</evidence>
<dbReference type="Gene3D" id="3.40.50.300">
    <property type="entry name" value="P-loop containing nucleotide triphosphate hydrolases"/>
    <property type="match status" value="1"/>
</dbReference>
<dbReference type="InterPro" id="IPR023179">
    <property type="entry name" value="GTP-bd_ortho_bundle_sf"/>
</dbReference>
<dbReference type="CDD" id="cd01859">
    <property type="entry name" value="MJ1464"/>
    <property type="match status" value="1"/>
</dbReference>
<dbReference type="Pfam" id="PF01926">
    <property type="entry name" value="MMR_HSR1"/>
    <property type="match status" value="1"/>
</dbReference>
<proteinExistence type="predicted"/>
<reference evidence="4" key="1">
    <citation type="submission" date="2007-06" db="EMBL/GenBank/DDBJ databases">
        <title>Complete sequence of Methanococcus maripaludis C7.</title>
        <authorList>
            <consortium name="US DOE Joint Genome Institute"/>
            <person name="Copeland A."/>
            <person name="Lucas S."/>
            <person name="Lapidus A."/>
            <person name="Barry K."/>
            <person name="Glavina del Rio T."/>
            <person name="Dalin E."/>
            <person name="Tice H."/>
            <person name="Pitluck S."/>
            <person name="Clum A."/>
            <person name="Schmutz J."/>
            <person name="Larimer F."/>
            <person name="Land M."/>
            <person name="Hauser L."/>
            <person name="Kyrpides N."/>
            <person name="Anderson I."/>
            <person name="Sieprawska-Lupa M."/>
            <person name="Whitman W.B."/>
            <person name="Richardson P."/>
        </authorList>
    </citation>
    <scope>NUCLEOTIDE SEQUENCE [LARGE SCALE GENOMIC DNA]</scope>
    <source>
        <strain evidence="4">C7</strain>
    </source>
</reference>
<gene>
    <name evidence="4" type="ordered locus">MmarC7_0579</name>
</gene>
<dbReference type="PROSITE" id="PS51721">
    <property type="entry name" value="G_CP"/>
    <property type="match status" value="1"/>
</dbReference>
<dbReference type="eggNOG" id="arCOG00350">
    <property type="taxonomic scope" value="Archaea"/>
</dbReference>
<dbReference type="STRING" id="426368.MmarC7_0579"/>
<protein>
    <submittedName>
        <fullName evidence="4">GTP-binding protein HSR1-related</fullName>
    </submittedName>
</protein>
<dbReference type="Pfam" id="PF00009">
    <property type="entry name" value="GTP_EFTU"/>
    <property type="match status" value="1"/>
</dbReference>
<dbReference type="InterPro" id="IPR027417">
    <property type="entry name" value="P-loop_NTPase"/>
</dbReference>
<dbReference type="SUPFAM" id="SSF52540">
    <property type="entry name" value="P-loop containing nucleoside triphosphate hydrolases"/>
    <property type="match status" value="1"/>
</dbReference>
<dbReference type="InterPro" id="IPR030378">
    <property type="entry name" value="G_CP_dom"/>
</dbReference>
<dbReference type="EMBL" id="CP000745">
    <property type="protein sequence ID" value="ABR65647.1"/>
    <property type="molecule type" value="Genomic_DNA"/>
</dbReference>
<dbReference type="Gene3D" id="1.10.1580.10">
    <property type="match status" value="1"/>
</dbReference>
<accession>A6VGS1</accession>
<dbReference type="PANTHER" id="PTHR11089">
    <property type="entry name" value="GTP-BINDING PROTEIN-RELATED"/>
    <property type="match status" value="1"/>
</dbReference>
<dbReference type="OrthoDB" id="372125at2157"/>
<dbReference type="HOGENOM" id="CLU_011106_1_2_2"/>
<evidence type="ECO:0000256" key="2">
    <source>
        <dbReference type="ARBA" id="ARBA00023134"/>
    </source>
</evidence>
<feature type="domain" description="CP-type G" evidence="3">
    <location>
        <begin position="20"/>
        <end position="180"/>
    </location>
</feature>
<dbReference type="GO" id="GO:0003924">
    <property type="term" value="F:GTPase activity"/>
    <property type="evidence" value="ECO:0007669"/>
    <property type="project" value="InterPro"/>
</dbReference>
<dbReference type="PANTHER" id="PTHR11089:SF30">
    <property type="entry name" value="GUANINE NUCLEOTIDE-BINDING PROTEIN-LIKE 3 HOMOLOG"/>
    <property type="match status" value="1"/>
</dbReference>
<evidence type="ECO:0000256" key="1">
    <source>
        <dbReference type="ARBA" id="ARBA00022741"/>
    </source>
</evidence>
<dbReference type="PRINTS" id="PR00326">
    <property type="entry name" value="GTP1OBG"/>
</dbReference>
<dbReference type="InterPro" id="IPR000795">
    <property type="entry name" value="T_Tr_GTP-bd_dom"/>
</dbReference>